<gene>
    <name evidence="2" type="ORF">LCGC14_1885080</name>
</gene>
<dbReference type="AlphaFoldDB" id="A0A0F9GPJ8"/>
<sequence length="246" mass="26165">MRNIARMLTAAIVLSLNGAAWGEGVELGEPVKLDFAGATLALPKDYELVGTDDTTTVVQVAEIVSGEPVMMVTLSAYRLAEKVKLAEFVKAVDPGQRLAVRDMKVITARPIKIAGIFGEVQIQSFTNRGVKTTAVRVHVLRPVAGAKMQMGYVLAVVMGVVVWRLLGEENVLLRRHRTAQREAQGEMPHRGSVLGDTLLLAAGDFIEIGATLVVGTGLAALVNSGFSRAAMEPFAANPLTAVTSMS</sequence>
<accession>A0A0F9GPJ8</accession>
<keyword evidence="1" id="KW-1133">Transmembrane helix</keyword>
<reference evidence="2" key="1">
    <citation type="journal article" date="2015" name="Nature">
        <title>Complex archaea that bridge the gap between prokaryotes and eukaryotes.</title>
        <authorList>
            <person name="Spang A."/>
            <person name="Saw J.H."/>
            <person name="Jorgensen S.L."/>
            <person name="Zaremba-Niedzwiedzka K."/>
            <person name="Martijn J."/>
            <person name="Lind A.E."/>
            <person name="van Eijk R."/>
            <person name="Schleper C."/>
            <person name="Guy L."/>
            <person name="Ettema T.J."/>
        </authorList>
    </citation>
    <scope>NUCLEOTIDE SEQUENCE</scope>
</reference>
<name>A0A0F9GPJ8_9ZZZZ</name>
<keyword evidence="1" id="KW-0812">Transmembrane</keyword>
<dbReference type="EMBL" id="LAZR01019475">
    <property type="protein sequence ID" value="KKL92401.1"/>
    <property type="molecule type" value="Genomic_DNA"/>
</dbReference>
<keyword evidence="1" id="KW-0472">Membrane</keyword>
<feature type="transmembrane region" description="Helical" evidence="1">
    <location>
        <begin position="150"/>
        <end position="167"/>
    </location>
</feature>
<protein>
    <submittedName>
        <fullName evidence="2">Uncharacterized protein</fullName>
    </submittedName>
</protein>
<feature type="non-terminal residue" evidence="2">
    <location>
        <position position="246"/>
    </location>
</feature>
<evidence type="ECO:0000256" key="1">
    <source>
        <dbReference type="SAM" id="Phobius"/>
    </source>
</evidence>
<comment type="caution">
    <text evidence="2">The sequence shown here is derived from an EMBL/GenBank/DDBJ whole genome shotgun (WGS) entry which is preliminary data.</text>
</comment>
<proteinExistence type="predicted"/>
<organism evidence="2">
    <name type="scientific">marine sediment metagenome</name>
    <dbReference type="NCBI Taxonomy" id="412755"/>
    <lineage>
        <taxon>unclassified sequences</taxon>
        <taxon>metagenomes</taxon>
        <taxon>ecological metagenomes</taxon>
    </lineage>
</organism>
<evidence type="ECO:0000313" key="2">
    <source>
        <dbReference type="EMBL" id="KKL92401.1"/>
    </source>
</evidence>